<name>D5G9R5_TUBMM</name>
<dbReference type="AlphaFoldDB" id="D5G9R5"/>
<organism evidence="1 2">
    <name type="scientific">Tuber melanosporum (strain Mel28)</name>
    <name type="common">Perigord black truffle</name>
    <dbReference type="NCBI Taxonomy" id="656061"/>
    <lineage>
        <taxon>Eukaryota</taxon>
        <taxon>Fungi</taxon>
        <taxon>Dikarya</taxon>
        <taxon>Ascomycota</taxon>
        <taxon>Pezizomycotina</taxon>
        <taxon>Pezizomycetes</taxon>
        <taxon>Pezizales</taxon>
        <taxon>Tuberaceae</taxon>
        <taxon>Tuber</taxon>
    </lineage>
</organism>
<keyword evidence="2" id="KW-1185">Reference proteome</keyword>
<dbReference type="RefSeq" id="XP_002837067.1">
    <property type="nucleotide sequence ID" value="XM_002837021.1"/>
</dbReference>
<dbReference type="InParanoid" id="D5G9R5"/>
<gene>
    <name evidence="1" type="ORF">GSTUM_00005039001</name>
</gene>
<dbReference type="EMBL" id="FN430064">
    <property type="protein sequence ID" value="CAZ81258.1"/>
    <property type="molecule type" value="Genomic_DNA"/>
</dbReference>
<reference evidence="1 2" key="1">
    <citation type="journal article" date="2010" name="Nature">
        <title>Perigord black truffle genome uncovers evolutionary origins and mechanisms of symbiosis.</title>
        <authorList>
            <person name="Martin F."/>
            <person name="Kohler A."/>
            <person name="Murat C."/>
            <person name="Balestrini R."/>
            <person name="Coutinho P.M."/>
            <person name="Jaillon O."/>
            <person name="Montanini B."/>
            <person name="Morin E."/>
            <person name="Noel B."/>
            <person name="Percudani R."/>
            <person name="Porcel B."/>
            <person name="Rubini A."/>
            <person name="Amicucci A."/>
            <person name="Amselem J."/>
            <person name="Anthouard V."/>
            <person name="Arcioni S."/>
            <person name="Artiguenave F."/>
            <person name="Aury J.M."/>
            <person name="Ballario P."/>
            <person name="Bolchi A."/>
            <person name="Brenna A."/>
            <person name="Brun A."/>
            <person name="Buee M."/>
            <person name="Cantarel B."/>
            <person name="Chevalier G."/>
            <person name="Couloux A."/>
            <person name="Da Silva C."/>
            <person name="Denoeud F."/>
            <person name="Duplessis S."/>
            <person name="Ghignone S."/>
            <person name="Hilselberger B."/>
            <person name="Iotti M."/>
            <person name="Marcais B."/>
            <person name="Mello A."/>
            <person name="Miranda M."/>
            <person name="Pacioni G."/>
            <person name="Quesneville H."/>
            <person name="Riccioni C."/>
            <person name="Ruotolo R."/>
            <person name="Splivallo R."/>
            <person name="Stocchi V."/>
            <person name="Tisserant E."/>
            <person name="Viscomi A.R."/>
            <person name="Zambonelli A."/>
            <person name="Zampieri E."/>
            <person name="Henrissat B."/>
            <person name="Lebrun M.H."/>
            <person name="Paolocci F."/>
            <person name="Bonfante P."/>
            <person name="Ottonello S."/>
            <person name="Wincker P."/>
        </authorList>
    </citation>
    <scope>NUCLEOTIDE SEQUENCE [LARGE SCALE GENOMIC DNA]</scope>
    <source>
        <strain evidence="1 2">Mel28</strain>
    </source>
</reference>
<evidence type="ECO:0000313" key="2">
    <source>
        <dbReference type="Proteomes" id="UP000006911"/>
    </source>
</evidence>
<dbReference type="GeneID" id="9185395"/>
<accession>D5G9R5</accession>
<protein>
    <submittedName>
        <fullName evidence="1">(Perigord truffle) hypothetical protein</fullName>
    </submittedName>
</protein>
<evidence type="ECO:0000313" key="1">
    <source>
        <dbReference type="EMBL" id="CAZ81258.1"/>
    </source>
</evidence>
<dbReference type="HOGENOM" id="CLU_2442473_0_0_1"/>
<proteinExistence type="predicted"/>
<dbReference type="KEGG" id="tml:GSTUM_00005039001"/>
<sequence>MPRFERWWIRGPAGQFGRVWYACKQDEMGMVAVGSWRSTLYPRVPRNLWKPANLSHYQRESVPYVSRTRSACRVRRIVETSQWDLTRLLR</sequence>
<dbReference type="Proteomes" id="UP000006911">
    <property type="component" value="Unassembled WGS sequence"/>
</dbReference>